<gene>
    <name evidence="2" type="ORF">NS331_19495</name>
</gene>
<evidence type="ECO:0000256" key="1">
    <source>
        <dbReference type="SAM" id="MobiDB-lite"/>
    </source>
</evidence>
<name>A0A147GNX1_9BURK</name>
<accession>A0A147GNX1</accession>
<dbReference type="AlphaFoldDB" id="A0A147GNX1"/>
<proteinExistence type="predicted"/>
<comment type="caution">
    <text evidence="2">The sequence shown here is derived from an EMBL/GenBank/DDBJ whole genome shotgun (WGS) entry which is preliminary data.</text>
</comment>
<dbReference type="PATRIC" id="fig|433924.3.peg.917"/>
<evidence type="ECO:0000313" key="2">
    <source>
        <dbReference type="EMBL" id="KTT15846.1"/>
    </source>
</evidence>
<reference evidence="2 3" key="1">
    <citation type="journal article" date="2016" name="Front. Microbiol.">
        <title>Genomic Resource of Rice Seed Associated Bacteria.</title>
        <authorList>
            <person name="Midha S."/>
            <person name="Bansal K."/>
            <person name="Sharma S."/>
            <person name="Kumar N."/>
            <person name="Patil P.P."/>
            <person name="Chaudhry V."/>
            <person name="Patil P.B."/>
        </authorList>
    </citation>
    <scope>NUCLEOTIDE SEQUENCE [LARGE SCALE GENOMIC DNA]</scope>
    <source>
        <strain evidence="2 3">NS331</strain>
    </source>
</reference>
<dbReference type="Proteomes" id="UP000072741">
    <property type="component" value="Unassembled WGS sequence"/>
</dbReference>
<sequence>MGEQVWNDWTALRRAKRAPVTDTVLSEARREAEKAGLSLERFLSVWCARGSQGLQADWLKPHERGPAANAQSFAERDRDAGMARWEQMTGRIHPDRQPRGAVIDIMPAGQPDLLERS</sequence>
<organism evidence="2 3">
    <name type="scientific">Pseudacidovorax intermedius</name>
    <dbReference type="NCBI Taxonomy" id="433924"/>
    <lineage>
        <taxon>Bacteria</taxon>
        <taxon>Pseudomonadati</taxon>
        <taxon>Pseudomonadota</taxon>
        <taxon>Betaproteobacteria</taxon>
        <taxon>Burkholderiales</taxon>
        <taxon>Comamonadaceae</taxon>
        <taxon>Pseudacidovorax</taxon>
    </lineage>
</organism>
<protein>
    <submittedName>
        <fullName evidence="2">Uncharacterized protein</fullName>
    </submittedName>
</protein>
<evidence type="ECO:0000313" key="3">
    <source>
        <dbReference type="Proteomes" id="UP000072741"/>
    </source>
</evidence>
<feature type="region of interest" description="Disordered" evidence="1">
    <location>
        <begin position="89"/>
        <end position="117"/>
    </location>
</feature>
<keyword evidence="3" id="KW-1185">Reference proteome</keyword>
<dbReference type="EMBL" id="LDSL01000132">
    <property type="protein sequence ID" value="KTT15846.1"/>
    <property type="molecule type" value="Genomic_DNA"/>
</dbReference>